<gene>
    <name evidence="2" type="ORF">FKZ59_12835</name>
</gene>
<dbReference type="Pfam" id="PF07441">
    <property type="entry name" value="BofA"/>
    <property type="match status" value="1"/>
</dbReference>
<keyword evidence="1" id="KW-0472">Membrane</keyword>
<reference evidence="2 3" key="1">
    <citation type="submission" date="2019-06" db="EMBL/GenBank/DDBJ databases">
        <title>Genome sequence of Ureibacillus terrenus.</title>
        <authorList>
            <person name="Maclea K.S."/>
            <person name="Simoes M."/>
        </authorList>
    </citation>
    <scope>NUCLEOTIDE SEQUENCE [LARGE SCALE GENOMIC DNA]</scope>
    <source>
        <strain evidence="2 3">ATCC BAA-384</strain>
    </source>
</reference>
<proteinExistence type="predicted"/>
<protein>
    <recommendedName>
        <fullName evidence="4">Pro-sigmaK processing inhibitor BofA</fullName>
    </recommendedName>
</protein>
<organism evidence="2 3">
    <name type="scientific">Ureibacillus terrenus</name>
    <dbReference type="NCBI Taxonomy" id="118246"/>
    <lineage>
        <taxon>Bacteria</taxon>
        <taxon>Bacillati</taxon>
        <taxon>Bacillota</taxon>
        <taxon>Bacilli</taxon>
        <taxon>Bacillales</taxon>
        <taxon>Caryophanaceae</taxon>
        <taxon>Ureibacillus</taxon>
    </lineage>
</organism>
<dbReference type="EMBL" id="VIGD01000021">
    <property type="protein sequence ID" value="TQE89221.1"/>
    <property type="molecule type" value="Genomic_DNA"/>
</dbReference>
<sequence length="101" mass="11264">MFPMYVNSEGDWMGTYLGLGAICVLLIVFLITGKKLDYGIIIEKLAIFWFRLACSFAFLYLAHITFDGFDIVIPVNFFSALTITILGFPGVLCIAVLTLLQ</sequence>
<dbReference type="InterPro" id="IPR010001">
    <property type="entry name" value="BofA"/>
</dbReference>
<keyword evidence="1" id="KW-1133">Transmembrane helix</keyword>
<evidence type="ECO:0000256" key="1">
    <source>
        <dbReference type="SAM" id="Phobius"/>
    </source>
</evidence>
<evidence type="ECO:0008006" key="4">
    <source>
        <dbReference type="Google" id="ProtNLM"/>
    </source>
</evidence>
<accession>A0A540UXK6</accession>
<evidence type="ECO:0000313" key="3">
    <source>
        <dbReference type="Proteomes" id="UP000315753"/>
    </source>
</evidence>
<comment type="caution">
    <text evidence="2">The sequence shown here is derived from an EMBL/GenBank/DDBJ whole genome shotgun (WGS) entry which is preliminary data.</text>
</comment>
<feature type="transmembrane region" description="Helical" evidence="1">
    <location>
        <begin position="78"/>
        <end position="100"/>
    </location>
</feature>
<dbReference type="OrthoDB" id="2692225at2"/>
<keyword evidence="1" id="KW-0812">Transmembrane</keyword>
<name>A0A540UXK6_9BACL</name>
<evidence type="ECO:0000313" key="2">
    <source>
        <dbReference type="EMBL" id="TQE89221.1"/>
    </source>
</evidence>
<feature type="transmembrane region" description="Helical" evidence="1">
    <location>
        <begin position="45"/>
        <end position="66"/>
    </location>
</feature>
<keyword evidence="3" id="KW-1185">Reference proteome</keyword>
<dbReference type="Proteomes" id="UP000315753">
    <property type="component" value="Unassembled WGS sequence"/>
</dbReference>
<feature type="transmembrane region" description="Helical" evidence="1">
    <location>
        <begin position="12"/>
        <end position="33"/>
    </location>
</feature>
<dbReference type="AlphaFoldDB" id="A0A540UXK6"/>